<dbReference type="Proteomes" id="UP000426027">
    <property type="component" value="Chromosome"/>
</dbReference>
<dbReference type="Gene3D" id="3.30.450.20">
    <property type="entry name" value="PAS domain"/>
    <property type="match status" value="3"/>
</dbReference>
<dbReference type="GO" id="GO:0016020">
    <property type="term" value="C:membrane"/>
    <property type="evidence" value="ECO:0007669"/>
    <property type="project" value="InterPro"/>
</dbReference>
<evidence type="ECO:0000256" key="1">
    <source>
        <dbReference type="ARBA" id="ARBA00000085"/>
    </source>
</evidence>
<evidence type="ECO:0000256" key="9">
    <source>
        <dbReference type="SAM" id="Coils"/>
    </source>
</evidence>
<dbReference type="InterPro" id="IPR000700">
    <property type="entry name" value="PAS-assoc_C"/>
</dbReference>
<dbReference type="PROSITE" id="PS50112">
    <property type="entry name" value="PAS"/>
    <property type="match status" value="2"/>
</dbReference>
<dbReference type="InterPro" id="IPR003594">
    <property type="entry name" value="HATPase_dom"/>
</dbReference>
<keyword evidence="6" id="KW-0418">Kinase</keyword>
<dbReference type="InterPro" id="IPR001610">
    <property type="entry name" value="PAC"/>
</dbReference>
<dbReference type="InterPro" id="IPR029016">
    <property type="entry name" value="GAF-like_dom_sf"/>
</dbReference>
<dbReference type="InterPro" id="IPR000014">
    <property type="entry name" value="PAS"/>
</dbReference>
<dbReference type="InterPro" id="IPR005467">
    <property type="entry name" value="His_kinase_dom"/>
</dbReference>
<protein>
    <recommendedName>
        <fullName evidence="2">histidine kinase</fullName>
        <ecNumber evidence="2">2.7.13.3</ecNumber>
    </recommendedName>
</protein>
<dbReference type="EMBL" id="CP046566">
    <property type="protein sequence ID" value="QGW29135.1"/>
    <property type="molecule type" value="Genomic_DNA"/>
</dbReference>
<dbReference type="Pfam" id="PF07730">
    <property type="entry name" value="HisKA_3"/>
    <property type="match status" value="1"/>
</dbReference>
<dbReference type="InterPro" id="IPR035965">
    <property type="entry name" value="PAS-like_dom_sf"/>
</dbReference>
<keyword evidence="3" id="KW-0597">Phosphoprotein</keyword>
<evidence type="ECO:0000259" key="10">
    <source>
        <dbReference type="PROSITE" id="PS50109"/>
    </source>
</evidence>
<dbReference type="InterPro" id="IPR036890">
    <property type="entry name" value="HATPase_C_sf"/>
</dbReference>
<dbReference type="SUPFAM" id="SSF55781">
    <property type="entry name" value="GAF domain-like"/>
    <property type="match status" value="1"/>
</dbReference>
<name>A0A6I6GL07_9BACT</name>
<evidence type="ECO:0000256" key="2">
    <source>
        <dbReference type="ARBA" id="ARBA00012438"/>
    </source>
</evidence>
<evidence type="ECO:0000256" key="4">
    <source>
        <dbReference type="ARBA" id="ARBA00022679"/>
    </source>
</evidence>
<gene>
    <name evidence="13" type="ORF">GLV81_14375</name>
</gene>
<keyword evidence="7" id="KW-0067">ATP-binding</keyword>
<dbReference type="Gene3D" id="3.30.565.10">
    <property type="entry name" value="Histidine kinase-like ATPase, C-terminal domain"/>
    <property type="match status" value="1"/>
</dbReference>
<evidence type="ECO:0000259" key="12">
    <source>
        <dbReference type="PROSITE" id="PS50113"/>
    </source>
</evidence>
<dbReference type="GO" id="GO:0046983">
    <property type="term" value="F:protein dimerization activity"/>
    <property type="evidence" value="ECO:0007669"/>
    <property type="project" value="InterPro"/>
</dbReference>
<dbReference type="InterPro" id="IPR011712">
    <property type="entry name" value="Sig_transdc_His_kin_sub3_dim/P"/>
</dbReference>
<dbReference type="Gene3D" id="1.20.5.1930">
    <property type="match status" value="1"/>
</dbReference>
<keyword evidence="4" id="KW-0808">Transferase</keyword>
<dbReference type="PANTHER" id="PTHR24421:SF10">
    <property type="entry name" value="NITRATE_NITRITE SENSOR PROTEIN NARQ"/>
    <property type="match status" value="1"/>
</dbReference>
<feature type="domain" description="PAS" evidence="11">
    <location>
        <begin position="435"/>
        <end position="507"/>
    </location>
</feature>
<accession>A0A6I6GL07</accession>
<evidence type="ECO:0000256" key="7">
    <source>
        <dbReference type="ARBA" id="ARBA00022840"/>
    </source>
</evidence>
<evidence type="ECO:0000256" key="5">
    <source>
        <dbReference type="ARBA" id="ARBA00022741"/>
    </source>
</evidence>
<feature type="domain" description="Histidine kinase" evidence="10">
    <location>
        <begin position="587"/>
        <end position="779"/>
    </location>
</feature>
<reference evidence="13 14" key="1">
    <citation type="submission" date="2019-11" db="EMBL/GenBank/DDBJ databases">
        <authorList>
            <person name="Im W.T."/>
        </authorList>
    </citation>
    <scope>NUCLEOTIDE SEQUENCE [LARGE SCALE GENOMIC DNA]</scope>
    <source>
        <strain evidence="13 14">SB-02</strain>
    </source>
</reference>
<dbReference type="SMART" id="SM00091">
    <property type="entry name" value="PAS"/>
    <property type="match status" value="3"/>
</dbReference>
<evidence type="ECO:0000259" key="11">
    <source>
        <dbReference type="PROSITE" id="PS50112"/>
    </source>
</evidence>
<dbReference type="CDD" id="cd16917">
    <property type="entry name" value="HATPase_UhpB-NarQ-NarX-like"/>
    <property type="match status" value="1"/>
</dbReference>
<dbReference type="GO" id="GO:0000155">
    <property type="term" value="F:phosphorelay sensor kinase activity"/>
    <property type="evidence" value="ECO:0007669"/>
    <property type="project" value="InterPro"/>
</dbReference>
<sequence>MNVKPGFTQNTGGKQTSSVMYLQQAVNSIDDGLLVCQEDLTVVYANNSLYRIFDLHPVLVVQQSVAQLLFKISNTDLSASLTQAFDEQSSFSIEFEYRQSGTWYIAEVFPFDKGLTIRLRDVTPYREAHEELLKSRRLYAFISEVNELILRANTEEETYASLCDIAIETGGFMMAWIGMPDQTTGKVEPAFKAGTGTDYLTSIKGIALADVPEGRGPSGTAMRKGIPVFCNDIATDPMMAIFRDEGLKRGFRSSIALPLTVDNKPIALLSLYSALPNFFANEEVTLLVQVSKNISYALQAIISEKKRKAAEGQLYKISRAIEQSSASVVITDVNGSIEYVNPAFCKLTGYTEAEAIGQNPNILKTGYTKEDEYKQLWNDISHLKDWHGEFKNKTKYGEVYWESATISPITNKQGEITHYVAVKENITEKKKLEEEQQALVNLIENTTAYVAIGDLEFNLQYANQATKDVLGLTETDISNHISIDEFIPESMDEASRMAVIEQLQKDGKWSGEYRFKSRRGFEIVVWMVTIMHRHKDGSPSHFSATAVDITKAKETEQQLRQLTNELRELSIHLQDLSEIEKKEIARDIHDEMGQQLTALKFDAKWLKRHMEDMPPEVEERLDALIENVNELSSSFRRIHSSLHPNILEDLGLQGSLEWLVSNFTHKTNISVQFDCYIEPHIFPAEINLIVYRVAQECLTNIVRYAQANKVHIVLLVNDNQVELRISDDGVGFNYQQVDTRLHHGLLGMRERLNAANGHLNIATAPGLGTTVEAKIPLTITTN</sequence>
<feature type="domain" description="PAC" evidence="12">
    <location>
        <begin position="509"/>
        <end position="561"/>
    </location>
</feature>
<keyword evidence="9" id="KW-0175">Coiled coil</keyword>
<feature type="coiled-coil region" evidence="9">
    <location>
        <begin position="549"/>
        <end position="579"/>
    </location>
</feature>
<keyword evidence="14" id="KW-1185">Reference proteome</keyword>
<dbReference type="SMART" id="SM00065">
    <property type="entry name" value="GAF"/>
    <property type="match status" value="1"/>
</dbReference>
<keyword evidence="8" id="KW-0902">Two-component regulatory system</keyword>
<dbReference type="SMART" id="SM00086">
    <property type="entry name" value="PAC"/>
    <property type="match status" value="2"/>
</dbReference>
<dbReference type="PANTHER" id="PTHR24421">
    <property type="entry name" value="NITRATE/NITRITE SENSOR PROTEIN NARX-RELATED"/>
    <property type="match status" value="1"/>
</dbReference>
<dbReference type="KEGG" id="fls:GLV81_14375"/>
<evidence type="ECO:0000313" key="13">
    <source>
        <dbReference type="EMBL" id="QGW29135.1"/>
    </source>
</evidence>
<dbReference type="RefSeq" id="WP_157479488.1">
    <property type="nucleotide sequence ID" value="NZ_CP046566.1"/>
</dbReference>
<feature type="domain" description="PAC" evidence="12">
    <location>
        <begin position="386"/>
        <end position="438"/>
    </location>
</feature>
<dbReference type="NCBIfam" id="TIGR00229">
    <property type="entry name" value="sensory_box"/>
    <property type="match status" value="2"/>
</dbReference>
<dbReference type="PROSITE" id="PS50109">
    <property type="entry name" value="HIS_KIN"/>
    <property type="match status" value="1"/>
</dbReference>
<evidence type="ECO:0000256" key="6">
    <source>
        <dbReference type="ARBA" id="ARBA00022777"/>
    </source>
</evidence>
<dbReference type="SUPFAM" id="SSF55785">
    <property type="entry name" value="PYP-like sensor domain (PAS domain)"/>
    <property type="match status" value="3"/>
</dbReference>
<dbReference type="CDD" id="cd00130">
    <property type="entry name" value="PAS"/>
    <property type="match status" value="3"/>
</dbReference>
<feature type="domain" description="PAS" evidence="11">
    <location>
        <begin position="313"/>
        <end position="359"/>
    </location>
</feature>
<evidence type="ECO:0000256" key="8">
    <source>
        <dbReference type="ARBA" id="ARBA00023012"/>
    </source>
</evidence>
<comment type="catalytic activity">
    <reaction evidence="1">
        <text>ATP + protein L-histidine = ADP + protein N-phospho-L-histidine.</text>
        <dbReference type="EC" id="2.7.13.3"/>
    </reaction>
</comment>
<organism evidence="13 14">
    <name type="scientific">Phnomibacter ginsenosidimutans</name>
    <dbReference type="NCBI Taxonomy" id="2676868"/>
    <lineage>
        <taxon>Bacteria</taxon>
        <taxon>Pseudomonadati</taxon>
        <taxon>Bacteroidota</taxon>
        <taxon>Chitinophagia</taxon>
        <taxon>Chitinophagales</taxon>
        <taxon>Chitinophagaceae</taxon>
        <taxon>Phnomibacter</taxon>
    </lineage>
</organism>
<dbReference type="Gene3D" id="3.30.450.40">
    <property type="match status" value="1"/>
</dbReference>
<dbReference type="InterPro" id="IPR013656">
    <property type="entry name" value="PAS_4"/>
</dbReference>
<dbReference type="InterPro" id="IPR003018">
    <property type="entry name" value="GAF"/>
</dbReference>
<dbReference type="GO" id="GO:0005524">
    <property type="term" value="F:ATP binding"/>
    <property type="evidence" value="ECO:0007669"/>
    <property type="project" value="UniProtKB-KW"/>
</dbReference>
<dbReference type="SUPFAM" id="SSF55874">
    <property type="entry name" value="ATPase domain of HSP90 chaperone/DNA topoisomerase II/histidine kinase"/>
    <property type="match status" value="1"/>
</dbReference>
<evidence type="ECO:0000256" key="3">
    <source>
        <dbReference type="ARBA" id="ARBA00022553"/>
    </source>
</evidence>
<proteinExistence type="predicted"/>
<evidence type="ECO:0000313" key="14">
    <source>
        <dbReference type="Proteomes" id="UP000426027"/>
    </source>
</evidence>
<dbReference type="Pfam" id="PF13185">
    <property type="entry name" value="GAF_2"/>
    <property type="match status" value="1"/>
</dbReference>
<dbReference type="PROSITE" id="PS50113">
    <property type="entry name" value="PAC"/>
    <property type="match status" value="2"/>
</dbReference>
<dbReference type="AlphaFoldDB" id="A0A6I6GL07"/>
<dbReference type="Pfam" id="PF13426">
    <property type="entry name" value="PAS_9"/>
    <property type="match status" value="2"/>
</dbReference>
<dbReference type="InterPro" id="IPR050482">
    <property type="entry name" value="Sensor_HK_TwoCompSys"/>
</dbReference>
<dbReference type="EC" id="2.7.13.3" evidence="2"/>
<dbReference type="Pfam" id="PF08448">
    <property type="entry name" value="PAS_4"/>
    <property type="match status" value="1"/>
</dbReference>
<dbReference type="Pfam" id="PF02518">
    <property type="entry name" value="HATPase_c"/>
    <property type="match status" value="1"/>
</dbReference>
<keyword evidence="5" id="KW-0547">Nucleotide-binding</keyword>